<keyword evidence="1" id="KW-1133">Transmembrane helix</keyword>
<evidence type="ECO:0000256" key="1">
    <source>
        <dbReference type="SAM" id="Phobius"/>
    </source>
</evidence>
<evidence type="ECO:0000313" key="3">
    <source>
        <dbReference type="Proteomes" id="UP000230233"/>
    </source>
</evidence>
<accession>A0A2G5SVU9</accession>
<protein>
    <submittedName>
        <fullName evidence="2">Uncharacterized protein</fullName>
    </submittedName>
</protein>
<dbReference type="EMBL" id="PDUG01000006">
    <property type="protein sequence ID" value="PIC18956.1"/>
    <property type="molecule type" value="Genomic_DNA"/>
</dbReference>
<dbReference type="OrthoDB" id="5810014at2759"/>
<dbReference type="AlphaFoldDB" id="A0A2G5SVU9"/>
<reference evidence="3" key="1">
    <citation type="submission" date="2017-10" db="EMBL/GenBank/DDBJ databases">
        <title>Rapid genome shrinkage in a self-fertile nematode reveals novel sperm competition proteins.</title>
        <authorList>
            <person name="Yin D."/>
            <person name="Schwarz E.M."/>
            <person name="Thomas C.G."/>
            <person name="Felde R.L."/>
            <person name="Korf I.F."/>
            <person name="Cutter A.D."/>
            <person name="Schartner C.M."/>
            <person name="Ralston E.J."/>
            <person name="Meyer B.J."/>
            <person name="Haag E.S."/>
        </authorList>
    </citation>
    <scope>NUCLEOTIDE SEQUENCE [LARGE SCALE GENOMIC DNA]</scope>
    <source>
        <strain evidence="3">JU1422</strain>
    </source>
</reference>
<evidence type="ECO:0000313" key="2">
    <source>
        <dbReference type="EMBL" id="PIC18956.1"/>
    </source>
</evidence>
<gene>
    <name evidence="2" type="primary">Cni-F01E11.18</name>
    <name evidence="2" type="synonym">Cnig_chr_X.g24664</name>
    <name evidence="2" type="ORF">B9Z55_024664</name>
</gene>
<comment type="caution">
    <text evidence="2">The sequence shown here is derived from an EMBL/GenBank/DDBJ whole genome shotgun (WGS) entry which is preliminary data.</text>
</comment>
<feature type="transmembrane region" description="Helical" evidence="1">
    <location>
        <begin position="66"/>
        <end position="84"/>
    </location>
</feature>
<organism evidence="2 3">
    <name type="scientific">Caenorhabditis nigoni</name>
    <dbReference type="NCBI Taxonomy" id="1611254"/>
    <lineage>
        <taxon>Eukaryota</taxon>
        <taxon>Metazoa</taxon>
        <taxon>Ecdysozoa</taxon>
        <taxon>Nematoda</taxon>
        <taxon>Chromadorea</taxon>
        <taxon>Rhabditida</taxon>
        <taxon>Rhabditina</taxon>
        <taxon>Rhabditomorpha</taxon>
        <taxon>Rhabditoidea</taxon>
        <taxon>Rhabditidae</taxon>
        <taxon>Peloderinae</taxon>
        <taxon>Caenorhabditis</taxon>
    </lineage>
</organism>
<keyword evidence="3" id="KW-1185">Reference proteome</keyword>
<name>A0A2G5SVU9_9PELO</name>
<proteinExistence type="predicted"/>
<sequence>MLRLIQKRLRLPVTSSIGAGYSSLTSKRYCVGHGVIRQLKFSNSSIHFVLQSWSSPSSMTSISSPLCTLLVIFLLAIITQASLLDPSQSDVSLLDRLRLEADLKNGASLLREILETKSANAQLQDLERLTEHYRSKRCRWKLCGTGRRFRFN</sequence>
<keyword evidence="1" id="KW-0472">Membrane</keyword>
<keyword evidence="1" id="KW-0812">Transmembrane</keyword>
<dbReference type="Proteomes" id="UP000230233">
    <property type="component" value="Chromosome X"/>
</dbReference>